<feature type="domain" description="ABC-three component systems C-terminal" evidence="1">
    <location>
        <begin position="69"/>
        <end position="181"/>
    </location>
</feature>
<dbReference type="RefSeq" id="WP_147912499.1">
    <property type="nucleotide sequence ID" value="NZ_JBHUEJ010000036.1"/>
</dbReference>
<reference evidence="3" key="1">
    <citation type="journal article" date="2019" name="Int. J. Syst. Evol. Microbiol.">
        <title>The Global Catalogue of Microorganisms (GCM) 10K type strain sequencing project: providing services to taxonomists for standard genome sequencing and annotation.</title>
        <authorList>
            <consortium name="The Broad Institute Genomics Platform"/>
            <consortium name="The Broad Institute Genome Sequencing Center for Infectious Disease"/>
            <person name="Wu L."/>
            <person name="Ma J."/>
        </authorList>
    </citation>
    <scope>NUCLEOTIDE SEQUENCE [LARGE SCALE GENOMIC DNA]</scope>
    <source>
        <strain evidence="3">LMG 29247</strain>
    </source>
</reference>
<sequence>MPTTQLGNTAGRDVIGRDKIENTYLSPPTSLSRLYQILRDADKATPYTAQIADQLQHYCNTSTNADVRGLKEKLTAGKRQDLIDDAMQWKQKASKLVMKWQTSPAAQDILTHILAKLHTEFIFNARPAIEAEKSREEVDEIVISKVIQPTHAMLGENDLGLTYLDLMGLLFFLGGNCHIRWDKC</sequence>
<accession>A0ABW4KZW9</accession>
<dbReference type="Pfam" id="PF20285">
    <property type="entry name" value="CTD9"/>
    <property type="match status" value="1"/>
</dbReference>
<dbReference type="EMBL" id="JBHUEJ010000036">
    <property type="protein sequence ID" value="MFD1711895.1"/>
    <property type="molecule type" value="Genomic_DNA"/>
</dbReference>
<gene>
    <name evidence="2" type="ORF">ACFSF0_14885</name>
</gene>
<comment type="caution">
    <text evidence="2">The sequence shown here is derived from an EMBL/GenBank/DDBJ whole genome shotgun (WGS) entry which is preliminary data.</text>
</comment>
<evidence type="ECO:0000313" key="3">
    <source>
        <dbReference type="Proteomes" id="UP001597304"/>
    </source>
</evidence>
<name>A0ABW4KZW9_9BURK</name>
<evidence type="ECO:0000313" key="2">
    <source>
        <dbReference type="EMBL" id="MFD1711895.1"/>
    </source>
</evidence>
<protein>
    <submittedName>
        <fullName evidence="2">ABC-three component system protein</fullName>
    </submittedName>
</protein>
<dbReference type="Proteomes" id="UP001597304">
    <property type="component" value="Unassembled WGS sequence"/>
</dbReference>
<evidence type="ECO:0000259" key="1">
    <source>
        <dbReference type="Pfam" id="PF20285"/>
    </source>
</evidence>
<organism evidence="2 3">
    <name type="scientific">Ottowia flava</name>
    <dbReference type="NCBI Taxonomy" id="2675430"/>
    <lineage>
        <taxon>Bacteria</taxon>
        <taxon>Pseudomonadati</taxon>
        <taxon>Pseudomonadota</taxon>
        <taxon>Betaproteobacteria</taxon>
        <taxon>Burkholderiales</taxon>
        <taxon>Comamonadaceae</taxon>
        <taxon>Ottowia</taxon>
    </lineage>
</organism>
<proteinExistence type="predicted"/>
<keyword evidence="3" id="KW-1185">Reference proteome</keyword>
<dbReference type="InterPro" id="IPR046911">
    <property type="entry name" value="ABC-3C_CTD9"/>
</dbReference>